<keyword evidence="1" id="KW-1133">Transmembrane helix</keyword>
<accession>A0A4R7UF20</accession>
<sequence>MIKKLSKDKIILIVLLSVTTIALIIGIVLTVLGSQQYINFVNNAIKNGKKIINISEFIYGIFLLILSVLLYIVTALFANSQFNKKINQNV</sequence>
<reference evidence="2 3" key="1">
    <citation type="submission" date="2019-03" db="EMBL/GenBank/DDBJ databases">
        <title>Genomic Encyclopedia of Archaeal and Bacterial Type Strains, Phase II (KMG-II): from individual species to whole genera.</title>
        <authorList>
            <person name="Goeker M."/>
        </authorList>
    </citation>
    <scope>NUCLEOTIDE SEQUENCE [LARGE SCALE GENOMIC DNA]</scope>
    <source>
        <strain evidence="2 3">ATCC 35214</strain>
    </source>
</reference>
<keyword evidence="3" id="KW-1185">Reference proteome</keyword>
<evidence type="ECO:0000313" key="2">
    <source>
        <dbReference type="EMBL" id="TDV24493.1"/>
    </source>
</evidence>
<proteinExistence type="predicted"/>
<dbReference type="RefSeq" id="WP_134110825.1">
    <property type="nucleotide sequence ID" value="NZ_SOCN01000001.1"/>
</dbReference>
<feature type="transmembrane region" description="Helical" evidence="1">
    <location>
        <begin position="12"/>
        <end position="37"/>
    </location>
</feature>
<keyword evidence="1" id="KW-0812">Transmembrane</keyword>
<keyword evidence="1" id="KW-0472">Membrane</keyword>
<dbReference type="EMBL" id="SOCN01000001">
    <property type="protein sequence ID" value="TDV24493.1"/>
    <property type="molecule type" value="Genomic_DNA"/>
</dbReference>
<organism evidence="2 3">
    <name type="scientific">Mycoplasmopsis mustelae</name>
    <dbReference type="NCBI Taxonomy" id="171289"/>
    <lineage>
        <taxon>Bacteria</taxon>
        <taxon>Bacillati</taxon>
        <taxon>Mycoplasmatota</taxon>
        <taxon>Mycoplasmoidales</taxon>
        <taxon>Metamycoplasmataceae</taxon>
        <taxon>Mycoplasmopsis</taxon>
    </lineage>
</organism>
<gene>
    <name evidence="2" type="ORF">BCF59_0466</name>
</gene>
<comment type="caution">
    <text evidence="2">The sequence shown here is derived from an EMBL/GenBank/DDBJ whole genome shotgun (WGS) entry which is preliminary data.</text>
</comment>
<name>A0A4R7UF20_9BACT</name>
<evidence type="ECO:0000256" key="1">
    <source>
        <dbReference type="SAM" id="Phobius"/>
    </source>
</evidence>
<protein>
    <submittedName>
        <fullName evidence="2">Uncharacterized protein</fullName>
    </submittedName>
</protein>
<evidence type="ECO:0000313" key="3">
    <source>
        <dbReference type="Proteomes" id="UP000295757"/>
    </source>
</evidence>
<dbReference type="AlphaFoldDB" id="A0A4R7UF20"/>
<feature type="transmembrane region" description="Helical" evidence="1">
    <location>
        <begin position="57"/>
        <end position="78"/>
    </location>
</feature>
<dbReference type="Proteomes" id="UP000295757">
    <property type="component" value="Unassembled WGS sequence"/>
</dbReference>